<proteinExistence type="predicted"/>
<dbReference type="EMBL" id="SWDV01000079">
    <property type="protein sequence ID" value="TLX69766.1"/>
    <property type="molecule type" value="Genomic_DNA"/>
</dbReference>
<dbReference type="InterPro" id="IPR007973">
    <property type="entry name" value="Pilus_assembly_TraE"/>
</dbReference>
<accession>A0A5R9QL23</accession>
<evidence type="ECO:0000313" key="3">
    <source>
        <dbReference type="Proteomes" id="UP000306635"/>
    </source>
</evidence>
<evidence type="ECO:0000313" key="2">
    <source>
        <dbReference type="EMBL" id="TLX69766.1"/>
    </source>
</evidence>
<dbReference type="AlphaFoldDB" id="A0A5R9QL23"/>
<reference evidence="2 3" key="1">
    <citation type="submission" date="2019-04" db="EMBL/GenBank/DDBJ databases">
        <authorList>
            <person name="Li M."/>
        </authorList>
    </citation>
    <scope>NUCLEOTIDE SEQUENCE [LARGE SCALE GENOMIC DNA]</scope>
    <source>
        <strain evidence="2 3">LAM1902</strain>
    </source>
</reference>
<dbReference type="Proteomes" id="UP000306635">
    <property type="component" value="Unassembled WGS sequence"/>
</dbReference>
<keyword evidence="3" id="KW-1185">Reference proteome</keyword>
<protein>
    <submittedName>
        <fullName evidence="2">Pilus assembly protein</fullName>
    </submittedName>
</protein>
<comment type="caution">
    <text evidence="2">The sequence shown here is derived from an EMBL/GenBank/DDBJ whole genome shotgun (WGS) entry which is preliminary data.</text>
</comment>
<organism evidence="2 3">
    <name type="scientific">Pseudomonas nicosulfuronedens</name>
    <dbReference type="NCBI Taxonomy" id="2571105"/>
    <lineage>
        <taxon>Bacteria</taxon>
        <taxon>Pseudomonadati</taxon>
        <taxon>Pseudomonadota</taxon>
        <taxon>Gammaproteobacteria</taxon>
        <taxon>Pseudomonadales</taxon>
        <taxon>Pseudomonadaceae</taxon>
        <taxon>Pseudomonas</taxon>
    </lineage>
</organism>
<evidence type="ECO:0000256" key="1">
    <source>
        <dbReference type="SAM" id="MobiDB-lite"/>
    </source>
</evidence>
<dbReference type="RefSeq" id="WP_138526927.1">
    <property type="nucleotide sequence ID" value="NZ_SWDV01000079.1"/>
</dbReference>
<dbReference type="Pfam" id="PF05309">
    <property type="entry name" value="TraE"/>
    <property type="match status" value="1"/>
</dbReference>
<feature type="region of interest" description="Disordered" evidence="1">
    <location>
        <begin position="179"/>
        <end position="211"/>
    </location>
</feature>
<gene>
    <name evidence="2" type="ORF">FAS41_30140</name>
</gene>
<dbReference type="GeneID" id="300409059"/>
<feature type="compositionally biased region" description="Basic and acidic residues" evidence="1">
    <location>
        <begin position="184"/>
        <end position="203"/>
    </location>
</feature>
<sequence>MLFGNLKKSFSGLQGEVKFYRTALILLVFAQMVTSCASLRREEKVTVIPPTLTEKAWVSKTQASGEYTSAWALYLGMMLGNVNPDNADIIKEAIGPILDPSIYQDVMVVLDKQIQQIRQDRVSLSFEPKKVLRDNLNPSKFYVSGYSVAEGPAGDRKRENRTYEFELVIKDYRPNLTWMATNRGDPRTQDVKDREAESAERQAKRQSHSRG</sequence>
<name>A0A5R9QL23_9PSED</name>
<dbReference type="OrthoDB" id="7405099at2"/>